<name>A0A101HN93_9BACT</name>
<accession>A0A101HN93</accession>
<dbReference type="PATRIC" id="fig|1184387.3.peg.1684"/>
<dbReference type="EMBL" id="LGGP01000223">
    <property type="protein sequence ID" value="KUK79983.1"/>
    <property type="molecule type" value="Genomic_DNA"/>
</dbReference>
<sequence length="118" mass="13216">MVENRELQLPDNQGEEVMDILAKRIRSLGEECGMVFRLVDEKGIPYDGELEFDIPQLIIALSKATGSRSSTVVNGTQITALYLDGIRKSSYLIVLGEFLEDNAYRLLKTVIESHEANL</sequence>
<dbReference type="AlphaFoldDB" id="A0A101HN93"/>
<protein>
    <submittedName>
        <fullName evidence="1">Uncharacterized protein</fullName>
    </submittedName>
</protein>
<proteinExistence type="predicted"/>
<gene>
    <name evidence="1" type="ORF">XD94_1237</name>
</gene>
<comment type="caution">
    <text evidence="1">The sequence shown here is derived from an EMBL/GenBank/DDBJ whole genome shotgun (WGS) entry which is preliminary data.</text>
</comment>
<organism evidence="1 2">
    <name type="scientific">Mesotoga prima</name>
    <dbReference type="NCBI Taxonomy" id="1184387"/>
    <lineage>
        <taxon>Bacteria</taxon>
        <taxon>Thermotogati</taxon>
        <taxon>Thermotogota</taxon>
        <taxon>Thermotogae</taxon>
        <taxon>Kosmotogales</taxon>
        <taxon>Kosmotogaceae</taxon>
        <taxon>Mesotoga</taxon>
    </lineage>
</organism>
<evidence type="ECO:0000313" key="2">
    <source>
        <dbReference type="Proteomes" id="UP000054092"/>
    </source>
</evidence>
<dbReference type="Proteomes" id="UP000054092">
    <property type="component" value="Unassembled WGS sequence"/>
</dbReference>
<evidence type="ECO:0000313" key="1">
    <source>
        <dbReference type="EMBL" id="KUK79983.1"/>
    </source>
</evidence>
<reference evidence="2" key="1">
    <citation type="journal article" date="2015" name="MBio">
        <title>Genome-Resolved Metagenomic Analysis Reveals Roles for Candidate Phyla and Other Microbial Community Members in Biogeochemical Transformations in Oil Reservoirs.</title>
        <authorList>
            <person name="Hu P."/>
            <person name="Tom L."/>
            <person name="Singh A."/>
            <person name="Thomas B.C."/>
            <person name="Baker B.J."/>
            <person name="Piceno Y.M."/>
            <person name="Andersen G.L."/>
            <person name="Banfield J.F."/>
        </authorList>
    </citation>
    <scope>NUCLEOTIDE SEQUENCE [LARGE SCALE GENOMIC DNA]</scope>
</reference>